<keyword evidence="2" id="KW-0805">Transcription regulation</keyword>
<feature type="domain" description="RNA polymerase sigma-70 region 4" evidence="7">
    <location>
        <begin position="190"/>
        <end position="239"/>
    </location>
</feature>
<dbReference type="InterPro" id="IPR007624">
    <property type="entry name" value="RNA_pol_sigma70_r3"/>
</dbReference>
<evidence type="ECO:0008006" key="9">
    <source>
        <dbReference type="Google" id="ProtNLM"/>
    </source>
</evidence>
<dbReference type="InterPro" id="IPR036388">
    <property type="entry name" value="WH-like_DNA-bd_sf"/>
</dbReference>
<dbReference type="GO" id="GO:0003677">
    <property type="term" value="F:DNA binding"/>
    <property type="evidence" value="ECO:0007669"/>
    <property type="project" value="UniProtKB-KW"/>
</dbReference>
<evidence type="ECO:0000313" key="8">
    <source>
        <dbReference type="EMBL" id="CAE0577446.1"/>
    </source>
</evidence>
<evidence type="ECO:0000256" key="2">
    <source>
        <dbReference type="ARBA" id="ARBA00023015"/>
    </source>
</evidence>
<dbReference type="SUPFAM" id="SSF88659">
    <property type="entry name" value="Sigma3 and sigma4 domains of RNA polymerase sigma factors"/>
    <property type="match status" value="2"/>
</dbReference>
<dbReference type="AlphaFoldDB" id="A0A7S3T8X6"/>
<evidence type="ECO:0000259" key="7">
    <source>
        <dbReference type="Pfam" id="PF04545"/>
    </source>
</evidence>
<keyword evidence="5" id="KW-0804">Transcription</keyword>
<dbReference type="Pfam" id="PF04545">
    <property type="entry name" value="Sigma70_r4"/>
    <property type="match status" value="1"/>
</dbReference>
<dbReference type="Gene3D" id="1.10.10.10">
    <property type="entry name" value="Winged helix-like DNA-binding domain superfamily/Winged helix DNA-binding domain"/>
    <property type="match status" value="2"/>
</dbReference>
<accession>A0A7S3T8X6</accession>
<dbReference type="Gene3D" id="1.10.601.10">
    <property type="entry name" value="RNA Polymerase Primary Sigma Factor"/>
    <property type="match status" value="1"/>
</dbReference>
<dbReference type="PANTHER" id="PTHR30603">
    <property type="entry name" value="RNA POLYMERASE SIGMA FACTOR RPO"/>
    <property type="match status" value="1"/>
</dbReference>
<dbReference type="InterPro" id="IPR013325">
    <property type="entry name" value="RNA_pol_sigma_r2"/>
</dbReference>
<dbReference type="EMBL" id="HBIR01043997">
    <property type="protein sequence ID" value="CAE0577446.1"/>
    <property type="molecule type" value="Transcribed_RNA"/>
</dbReference>
<dbReference type="InterPro" id="IPR000943">
    <property type="entry name" value="RNA_pol_sigma70"/>
</dbReference>
<dbReference type="GO" id="GO:0006352">
    <property type="term" value="P:DNA-templated transcription initiation"/>
    <property type="evidence" value="ECO:0007669"/>
    <property type="project" value="InterPro"/>
</dbReference>
<reference evidence="8" key="1">
    <citation type="submission" date="2021-01" db="EMBL/GenBank/DDBJ databases">
        <authorList>
            <person name="Corre E."/>
            <person name="Pelletier E."/>
            <person name="Niang G."/>
            <person name="Scheremetjew M."/>
            <person name="Finn R."/>
            <person name="Kale V."/>
            <person name="Holt S."/>
            <person name="Cochrane G."/>
            <person name="Meng A."/>
            <person name="Brown T."/>
            <person name="Cohen L."/>
        </authorList>
    </citation>
    <scope>NUCLEOTIDE SEQUENCE</scope>
    <source>
        <strain evidence="8">379</strain>
    </source>
</reference>
<evidence type="ECO:0000256" key="5">
    <source>
        <dbReference type="ARBA" id="ARBA00023163"/>
    </source>
</evidence>
<evidence type="ECO:0000256" key="4">
    <source>
        <dbReference type="ARBA" id="ARBA00023125"/>
    </source>
</evidence>
<gene>
    <name evidence="8" type="ORF">EHUX00137_LOCUS34349</name>
</gene>
<dbReference type="PRINTS" id="PR00046">
    <property type="entry name" value="SIGMA70FCT"/>
</dbReference>
<dbReference type="InterPro" id="IPR007630">
    <property type="entry name" value="RNA_pol_sigma70_r4"/>
</dbReference>
<name>A0A7S3T8X6_EMIHU</name>
<dbReference type="NCBIfam" id="TIGR02937">
    <property type="entry name" value="sigma70-ECF"/>
    <property type="match status" value="1"/>
</dbReference>
<dbReference type="InterPro" id="IPR014284">
    <property type="entry name" value="RNA_pol_sigma-70_dom"/>
</dbReference>
<dbReference type="GO" id="GO:0016987">
    <property type="term" value="F:sigma factor activity"/>
    <property type="evidence" value="ECO:0007669"/>
    <property type="project" value="UniProtKB-KW"/>
</dbReference>
<feature type="domain" description="RNA polymerase sigma-70 region 3" evidence="6">
    <location>
        <begin position="102"/>
        <end position="154"/>
    </location>
</feature>
<dbReference type="SUPFAM" id="SSF88946">
    <property type="entry name" value="Sigma2 domain of RNA polymerase sigma factors"/>
    <property type="match status" value="1"/>
</dbReference>
<protein>
    <recommendedName>
        <fullName evidence="9">RNA polymerase sigma-70 region 4 domain-containing protein</fullName>
    </recommendedName>
</protein>
<evidence type="ECO:0000256" key="1">
    <source>
        <dbReference type="ARBA" id="ARBA00007788"/>
    </source>
</evidence>
<dbReference type="PANTHER" id="PTHR30603:SF47">
    <property type="entry name" value="RNA POLYMERASE SIGMA FACTOR SIGD, CHLOROPLASTIC"/>
    <property type="match status" value="1"/>
</dbReference>
<organism evidence="8">
    <name type="scientific">Emiliania huxleyi</name>
    <name type="common">Coccolithophore</name>
    <name type="synonym">Pontosphaera huxleyi</name>
    <dbReference type="NCBI Taxonomy" id="2903"/>
    <lineage>
        <taxon>Eukaryota</taxon>
        <taxon>Haptista</taxon>
        <taxon>Haptophyta</taxon>
        <taxon>Prymnesiophyceae</taxon>
        <taxon>Isochrysidales</taxon>
        <taxon>Noelaerhabdaceae</taxon>
        <taxon>Emiliania</taxon>
    </lineage>
</organism>
<proteinExistence type="inferred from homology"/>
<dbReference type="InterPro" id="IPR013324">
    <property type="entry name" value="RNA_pol_sigma_r3/r4-like"/>
</dbReference>
<keyword evidence="4" id="KW-0238">DNA-binding</keyword>
<keyword evidence="3" id="KW-0731">Sigma factor</keyword>
<sequence>MECAVVQAPEMDVPRGIPYQILFAPRIQTVGPFTPSAYAERAPSPTPNGTRTLAGFDPARRLKFSTYATFWIRQRITRALADQSRVIRLPAYLHDFLLKSRRTRGLLHAQYGRPPTNAELAEELGVNPSKLLQLETLPRSVSLESPLRAGDEGRKQPYTLAEVLADPTSPDELIDVTMLRAELESVLSTQLPPLERDVLRMRYGLDDGVVKTMDHVGSIAGLQSRKVRNLERAALRKLRRPPVRERLHSFR</sequence>
<comment type="similarity">
    <text evidence="1">Belongs to the sigma-70 factor family.</text>
</comment>
<evidence type="ECO:0000256" key="3">
    <source>
        <dbReference type="ARBA" id="ARBA00023082"/>
    </source>
</evidence>
<dbReference type="InterPro" id="IPR050239">
    <property type="entry name" value="Sigma-70_RNA_pol_init_factors"/>
</dbReference>
<dbReference type="Pfam" id="PF04539">
    <property type="entry name" value="Sigma70_r3"/>
    <property type="match status" value="1"/>
</dbReference>
<evidence type="ECO:0000259" key="6">
    <source>
        <dbReference type="Pfam" id="PF04539"/>
    </source>
</evidence>